<dbReference type="GO" id="GO:0000162">
    <property type="term" value="P:L-tryptophan biosynthetic process"/>
    <property type="evidence" value="ECO:0007669"/>
    <property type="project" value="UniProtKB-UniRule"/>
</dbReference>
<keyword evidence="6 9" id="KW-0822">Tryptophan biosynthesis</keyword>
<dbReference type="SUPFAM" id="SSF51366">
    <property type="entry name" value="Ribulose-phoshate binding barrel"/>
    <property type="match status" value="1"/>
</dbReference>
<evidence type="ECO:0000313" key="11">
    <source>
        <dbReference type="EMBL" id="OKL44580.1"/>
    </source>
</evidence>
<dbReference type="NCBIfam" id="NF002295">
    <property type="entry name" value="PRK01222.1-1"/>
    <property type="match status" value="1"/>
</dbReference>
<evidence type="ECO:0000256" key="5">
    <source>
        <dbReference type="ARBA" id="ARBA00022605"/>
    </source>
</evidence>
<dbReference type="InterPro" id="IPR001240">
    <property type="entry name" value="PRAI_dom"/>
</dbReference>
<dbReference type="EMBL" id="LVVZ01000014">
    <property type="protein sequence ID" value="OKL44580.1"/>
    <property type="molecule type" value="Genomic_DNA"/>
</dbReference>
<feature type="domain" description="N-(5'phosphoribosyl) anthranilate isomerase (PRAI)" evidence="10">
    <location>
        <begin position="6"/>
        <end position="209"/>
    </location>
</feature>
<dbReference type="UniPathway" id="UPA00035">
    <property type="reaction ID" value="UER00042"/>
</dbReference>
<dbReference type="EC" id="5.3.1.24" evidence="3 9"/>
<comment type="similarity">
    <text evidence="9">Belongs to the TrpF family.</text>
</comment>
<keyword evidence="12" id="KW-1185">Reference proteome</keyword>
<dbReference type="Pfam" id="PF00697">
    <property type="entry name" value="PRAI"/>
    <property type="match status" value="1"/>
</dbReference>
<comment type="catalytic activity">
    <reaction evidence="1 9">
        <text>N-(5-phospho-beta-D-ribosyl)anthranilate = 1-(2-carboxyphenylamino)-1-deoxy-D-ribulose 5-phosphate</text>
        <dbReference type="Rhea" id="RHEA:21540"/>
        <dbReference type="ChEBI" id="CHEBI:18277"/>
        <dbReference type="ChEBI" id="CHEBI:58613"/>
        <dbReference type="EC" id="5.3.1.24"/>
    </reaction>
</comment>
<name>A0A1U7JIK2_9HYPH</name>
<evidence type="ECO:0000256" key="1">
    <source>
        <dbReference type="ARBA" id="ARBA00001164"/>
    </source>
</evidence>
<dbReference type="RefSeq" id="WP_028480411.1">
    <property type="nucleotide sequence ID" value="NZ_LVVZ01000014.1"/>
</dbReference>
<dbReference type="GO" id="GO:0004640">
    <property type="term" value="F:phosphoribosylanthranilate isomerase activity"/>
    <property type="evidence" value="ECO:0007669"/>
    <property type="project" value="UniProtKB-UniRule"/>
</dbReference>
<evidence type="ECO:0000256" key="3">
    <source>
        <dbReference type="ARBA" id="ARBA00012572"/>
    </source>
</evidence>
<organism evidence="11 12">
    <name type="scientific">Pseudovibrio exalbescens</name>
    <dbReference type="NCBI Taxonomy" id="197461"/>
    <lineage>
        <taxon>Bacteria</taxon>
        <taxon>Pseudomonadati</taxon>
        <taxon>Pseudomonadota</taxon>
        <taxon>Alphaproteobacteria</taxon>
        <taxon>Hyphomicrobiales</taxon>
        <taxon>Stappiaceae</taxon>
        <taxon>Pseudovibrio</taxon>
    </lineage>
</organism>
<evidence type="ECO:0000256" key="6">
    <source>
        <dbReference type="ARBA" id="ARBA00022822"/>
    </source>
</evidence>
<dbReference type="Gene3D" id="3.20.20.70">
    <property type="entry name" value="Aldolase class I"/>
    <property type="match status" value="1"/>
</dbReference>
<dbReference type="AlphaFoldDB" id="A0A1U7JIK2"/>
<keyword evidence="5 9" id="KW-0028">Amino-acid biosynthesis</keyword>
<proteinExistence type="inferred from homology"/>
<evidence type="ECO:0000256" key="7">
    <source>
        <dbReference type="ARBA" id="ARBA00023141"/>
    </source>
</evidence>
<keyword evidence="8 9" id="KW-0413">Isomerase</keyword>
<reference evidence="11 12" key="1">
    <citation type="submission" date="2016-03" db="EMBL/GenBank/DDBJ databases">
        <title>Genome sequence of Nesiotobacter sp. nov., a moderately halophilic alphaproteobacterium isolated from the Yellow Sea, China.</title>
        <authorList>
            <person name="Zhang G."/>
            <person name="Zhang R."/>
        </authorList>
    </citation>
    <scope>NUCLEOTIDE SEQUENCE [LARGE SCALE GENOMIC DNA]</scope>
    <source>
        <strain evidence="11 12">WB1-6</strain>
    </source>
</reference>
<comment type="pathway">
    <text evidence="2 9">Amino-acid biosynthesis; L-tryptophan biosynthesis; L-tryptophan from chorismate: step 3/5.</text>
</comment>
<dbReference type="CDD" id="cd00405">
    <property type="entry name" value="PRAI"/>
    <property type="match status" value="1"/>
</dbReference>
<dbReference type="InterPro" id="IPR013785">
    <property type="entry name" value="Aldolase_TIM"/>
</dbReference>
<evidence type="ECO:0000256" key="8">
    <source>
        <dbReference type="ARBA" id="ARBA00023235"/>
    </source>
</evidence>
<evidence type="ECO:0000313" key="12">
    <source>
        <dbReference type="Proteomes" id="UP000185783"/>
    </source>
</evidence>
<accession>A0A1U7JIK2</accession>
<evidence type="ECO:0000259" key="10">
    <source>
        <dbReference type="Pfam" id="PF00697"/>
    </source>
</evidence>
<evidence type="ECO:0000256" key="2">
    <source>
        <dbReference type="ARBA" id="ARBA00004664"/>
    </source>
</evidence>
<gene>
    <name evidence="9" type="primary">trpF</name>
    <name evidence="11" type="ORF">A3843_09385</name>
</gene>
<dbReference type="InterPro" id="IPR044643">
    <property type="entry name" value="TrpF_fam"/>
</dbReference>
<comment type="caution">
    <text evidence="11">The sequence shown here is derived from an EMBL/GenBank/DDBJ whole genome shotgun (WGS) entry which is preliminary data.</text>
</comment>
<dbReference type="PANTHER" id="PTHR42894">
    <property type="entry name" value="N-(5'-PHOSPHORIBOSYL)ANTHRANILATE ISOMERASE"/>
    <property type="match status" value="1"/>
</dbReference>
<sequence>MTHPIIKICGLSTPDTVQTAVDAGADMIGFVFFPKSPRNVSIGQAKELSDAAGGAVQVVALTVNMNDRDLATLVSSLKPDILQLHGTESVERCHEVRERFKLPIMKAFGISGPGDLDRVQPYAQVVDRFLFDAKPPQGSSLPGGNGVPFDWRLLKDLDLGVPYMLSGGLTIDNVSEALATSGAPGVDVSSGVEREKGIKDAELIKTFVQRARDTLS</sequence>
<evidence type="ECO:0000256" key="9">
    <source>
        <dbReference type="HAMAP-Rule" id="MF_00135"/>
    </source>
</evidence>
<evidence type="ECO:0000256" key="4">
    <source>
        <dbReference type="ARBA" id="ARBA00022272"/>
    </source>
</evidence>
<protein>
    <recommendedName>
        <fullName evidence="4 9">N-(5'-phosphoribosyl)anthranilate isomerase</fullName>
        <shortName evidence="9">PRAI</shortName>
        <ecNumber evidence="3 9">5.3.1.24</ecNumber>
    </recommendedName>
</protein>
<dbReference type="STRING" id="197461.A3843_09385"/>
<dbReference type="Proteomes" id="UP000185783">
    <property type="component" value="Unassembled WGS sequence"/>
</dbReference>
<dbReference type="InterPro" id="IPR011060">
    <property type="entry name" value="RibuloseP-bd_barrel"/>
</dbReference>
<dbReference type="HAMAP" id="MF_00135">
    <property type="entry name" value="PRAI"/>
    <property type="match status" value="1"/>
</dbReference>
<keyword evidence="7 9" id="KW-0057">Aromatic amino acid biosynthesis</keyword>
<dbReference type="PANTHER" id="PTHR42894:SF1">
    <property type="entry name" value="N-(5'-PHOSPHORIBOSYL)ANTHRANILATE ISOMERASE"/>
    <property type="match status" value="1"/>
</dbReference>